<evidence type="ECO:0000313" key="3">
    <source>
        <dbReference type="EMBL" id="HJB42208.1"/>
    </source>
</evidence>
<feature type="transmembrane region" description="Helical" evidence="1">
    <location>
        <begin position="75"/>
        <end position="93"/>
    </location>
</feature>
<comment type="caution">
    <text evidence="3">The sequence shown here is derived from an EMBL/GenBank/DDBJ whole genome shotgun (WGS) entry which is preliminary data.</text>
</comment>
<keyword evidence="1" id="KW-1133">Transmembrane helix</keyword>
<sequence>MNQQDGNEIRMSADALIALVMAEAEAREMAAMPGPEAMGAAFQPSQRFEKKMRRLLRQARWKKQKREALRAARRMFVVVTTVVTVFTCMLMPARAVREAVVSTVMNWQEQFVEVVFEHEEENDVLCLPLRVILTYIPEGFVVTEENIVDGTRFYAEYQKAKKDWFVVRILPVERDQAVALDNEYTSYYQMRFDDTDAIWGIMKDESNELVWQDNGWSFHISSNFGLQEIMKIADGIEFYTEGS</sequence>
<evidence type="ECO:0000256" key="1">
    <source>
        <dbReference type="SAM" id="Phobius"/>
    </source>
</evidence>
<dbReference type="Proteomes" id="UP000886803">
    <property type="component" value="Unassembled WGS sequence"/>
</dbReference>
<dbReference type="InterPro" id="IPR025377">
    <property type="entry name" value="DUF4367"/>
</dbReference>
<evidence type="ECO:0000259" key="2">
    <source>
        <dbReference type="Pfam" id="PF14285"/>
    </source>
</evidence>
<keyword evidence="1" id="KW-0812">Transmembrane</keyword>
<dbReference type="EMBL" id="DWYG01000115">
    <property type="protein sequence ID" value="HJB42208.1"/>
    <property type="molecule type" value="Genomic_DNA"/>
</dbReference>
<gene>
    <name evidence="3" type="ORF">H9945_06885</name>
</gene>
<name>A0A9D2M7B8_9FIRM</name>
<feature type="domain" description="DUF4367" evidence="2">
    <location>
        <begin position="131"/>
        <end position="236"/>
    </location>
</feature>
<reference evidence="3" key="1">
    <citation type="journal article" date="2021" name="PeerJ">
        <title>Extensive microbial diversity within the chicken gut microbiome revealed by metagenomics and culture.</title>
        <authorList>
            <person name="Gilroy R."/>
            <person name="Ravi A."/>
            <person name="Getino M."/>
            <person name="Pursley I."/>
            <person name="Horton D.L."/>
            <person name="Alikhan N.F."/>
            <person name="Baker D."/>
            <person name="Gharbi K."/>
            <person name="Hall N."/>
            <person name="Watson M."/>
            <person name="Adriaenssens E.M."/>
            <person name="Foster-Nyarko E."/>
            <person name="Jarju S."/>
            <person name="Secka A."/>
            <person name="Antonio M."/>
            <person name="Oren A."/>
            <person name="Chaudhuri R.R."/>
            <person name="La Ragione R."/>
            <person name="Hildebrand F."/>
            <person name="Pallen M.J."/>
        </authorList>
    </citation>
    <scope>NUCLEOTIDE SEQUENCE</scope>
    <source>
        <strain evidence="3">ChiBcec8-13705</strain>
    </source>
</reference>
<evidence type="ECO:0000313" key="4">
    <source>
        <dbReference type="Proteomes" id="UP000886803"/>
    </source>
</evidence>
<keyword evidence="1" id="KW-0472">Membrane</keyword>
<protein>
    <submittedName>
        <fullName evidence="3">DUF4367 domain-containing protein</fullName>
    </submittedName>
</protein>
<proteinExistence type="predicted"/>
<reference evidence="3" key="2">
    <citation type="submission" date="2021-04" db="EMBL/GenBank/DDBJ databases">
        <authorList>
            <person name="Gilroy R."/>
        </authorList>
    </citation>
    <scope>NUCLEOTIDE SEQUENCE</scope>
    <source>
        <strain evidence="3">ChiBcec8-13705</strain>
    </source>
</reference>
<dbReference type="Pfam" id="PF14285">
    <property type="entry name" value="DUF4367"/>
    <property type="match status" value="1"/>
</dbReference>
<accession>A0A9D2M7B8</accession>
<organism evidence="3 4">
    <name type="scientific">Candidatus Gemmiger avicola</name>
    <dbReference type="NCBI Taxonomy" id="2838605"/>
    <lineage>
        <taxon>Bacteria</taxon>
        <taxon>Bacillati</taxon>
        <taxon>Bacillota</taxon>
        <taxon>Clostridia</taxon>
        <taxon>Eubacteriales</taxon>
        <taxon>Gemmiger</taxon>
    </lineage>
</organism>
<dbReference type="AlphaFoldDB" id="A0A9D2M7B8"/>